<sequence length="86" mass="9248">MLKSNNVAQTPCPYPSTPNTQTSQGILGPRPDQAHHTNYSPTDIEQALYSLALNPPDQGIMDTRATSHSANQQGASWIHSSLTCSV</sequence>
<proteinExistence type="predicted"/>
<feature type="region of interest" description="Disordered" evidence="1">
    <location>
        <begin position="1"/>
        <end position="42"/>
    </location>
</feature>
<evidence type="ECO:0000313" key="2">
    <source>
        <dbReference type="EMBL" id="OTG30938.1"/>
    </source>
</evidence>
<gene>
    <name evidence="2" type="ORF">HannXRQ_Chr03g0069961</name>
</gene>
<evidence type="ECO:0000256" key="1">
    <source>
        <dbReference type="SAM" id="MobiDB-lite"/>
    </source>
</evidence>
<dbReference type="AlphaFoldDB" id="A0A251V5P6"/>
<organism evidence="2 3">
    <name type="scientific">Helianthus annuus</name>
    <name type="common">Common sunflower</name>
    <dbReference type="NCBI Taxonomy" id="4232"/>
    <lineage>
        <taxon>Eukaryota</taxon>
        <taxon>Viridiplantae</taxon>
        <taxon>Streptophyta</taxon>
        <taxon>Embryophyta</taxon>
        <taxon>Tracheophyta</taxon>
        <taxon>Spermatophyta</taxon>
        <taxon>Magnoliopsida</taxon>
        <taxon>eudicotyledons</taxon>
        <taxon>Gunneridae</taxon>
        <taxon>Pentapetalae</taxon>
        <taxon>asterids</taxon>
        <taxon>campanulids</taxon>
        <taxon>Asterales</taxon>
        <taxon>Asteraceae</taxon>
        <taxon>Asteroideae</taxon>
        <taxon>Heliantheae alliance</taxon>
        <taxon>Heliantheae</taxon>
        <taxon>Helianthus</taxon>
    </lineage>
</organism>
<name>A0A251V5P6_HELAN</name>
<dbReference type="Proteomes" id="UP000215914">
    <property type="component" value="Chromosome 3"/>
</dbReference>
<dbReference type="EMBL" id="CM007892">
    <property type="protein sequence ID" value="OTG30938.1"/>
    <property type="molecule type" value="Genomic_DNA"/>
</dbReference>
<reference evidence="3" key="1">
    <citation type="journal article" date="2017" name="Nature">
        <title>The sunflower genome provides insights into oil metabolism, flowering and Asterid evolution.</title>
        <authorList>
            <person name="Badouin H."/>
            <person name="Gouzy J."/>
            <person name="Grassa C.J."/>
            <person name="Murat F."/>
            <person name="Staton S.E."/>
            <person name="Cottret L."/>
            <person name="Lelandais-Briere C."/>
            <person name="Owens G.L."/>
            <person name="Carrere S."/>
            <person name="Mayjonade B."/>
            <person name="Legrand L."/>
            <person name="Gill N."/>
            <person name="Kane N.C."/>
            <person name="Bowers J.E."/>
            <person name="Hubner S."/>
            <person name="Bellec A."/>
            <person name="Berard A."/>
            <person name="Berges H."/>
            <person name="Blanchet N."/>
            <person name="Boniface M.C."/>
            <person name="Brunel D."/>
            <person name="Catrice O."/>
            <person name="Chaidir N."/>
            <person name="Claudel C."/>
            <person name="Donnadieu C."/>
            <person name="Faraut T."/>
            <person name="Fievet G."/>
            <person name="Helmstetter N."/>
            <person name="King M."/>
            <person name="Knapp S.J."/>
            <person name="Lai Z."/>
            <person name="Le Paslier M.C."/>
            <person name="Lippi Y."/>
            <person name="Lorenzon L."/>
            <person name="Mandel J.R."/>
            <person name="Marage G."/>
            <person name="Marchand G."/>
            <person name="Marquand E."/>
            <person name="Bret-Mestries E."/>
            <person name="Morien E."/>
            <person name="Nambeesan S."/>
            <person name="Nguyen T."/>
            <person name="Pegot-Espagnet P."/>
            <person name="Pouilly N."/>
            <person name="Raftis F."/>
            <person name="Sallet E."/>
            <person name="Schiex T."/>
            <person name="Thomas J."/>
            <person name="Vandecasteele C."/>
            <person name="Vares D."/>
            <person name="Vear F."/>
            <person name="Vautrin S."/>
            <person name="Crespi M."/>
            <person name="Mangin B."/>
            <person name="Burke J.M."/>
            <person name="Salse J."/>
            <person name="Munos S."/>
            <person name="Vincourt P."/>
            <person name="Rieseberg L.H."/>
            <person name="Langlade N.B."/>
        </authorList>
    </citation>
    <scope>NUCLEOTIDE SEQUENCE [LARGE SCALE GENOMIC DNA]</scope>
    <source>
        <strain evidence="3">cv. SF193</strain>
    </source>
</reference>
<accession>A0A251V5P6</accession>
<keyword evidence="3" id="KW-1185">Reference proteome</keyword>
<protein>
    <submittedName>
        <fullName evidence="2">Uncharacterized protein</fullName>
    </submittedName>
</protein>
<dbReference type="InParanoid" id="A0A251V5P6"/>
<evidence type="ECO:0000313" key="3">
    <source>
        <dbReference type="Proteomes" id="UP000215914"/>
    </source>
</evidence>